<keyword evidence="2" id="KW-1185">Reference proteome</keyword>
<accession>A0ABW7TH06</accession>
<evidence type="ECO:0000313" key="1">
    <source>
        <dbReference type="EMBL" id="MFI1460320.1"/>
    </source>
</evidence>
<dbReference type="EMBL" id="JBIRUQ010000001">
    <property type="protein sequence ID" value="MFI1460320.1"/>
    <property type="molecule type" value="Genomic_DNA"/>
</dbReference>
<dbReference type="GeneID" id="93509063"/>
<dbReference type="Proteomes" id="UP001611263">
    <property type="component" value="Unassembled WGS sequence"/>
</dbReference>
<reference evidence="1 2" key="1">
    <citation type="submission" date="2024-10" db="EMBL/GenBank/DDBJ databases">
        <title>The Natural Products Discovery Center: Release of the First 8490 Sequenced Strains for Exploring Actinobacteria Biosynthetic Diversity.</title>
        <authorList>
            <person name="Kalkreuter E."/>
            <person name="Kautsar S.A."/>
            <person name="Yang D."/>
            <person name="Bader C.D."/>
            <person name="Teijaro C.N."/>
            <person name="Fluegel L."/>
            <person name="Davis C.M."/>
            <person name="Simpson J.R."/>
            <person name="Lauterbach L."/>
            <person name="Steele A.D."/>
            <person name="Gui C."/>
            <person name="Meng S."/>
            <person name="Li G."/>
            <person name="Viehrig K."/>
            <person name="Ye F."/>
            <person name="Su P."/>
            <person name="Kiefer A.F."/>
            <person name="Nichols A."/>
            <person name="Cepeda A.J."/>
            <person name="Yan W."/>
            <person name="Fan B."/>
            <person name="Jiang Y."/>
            <person name="Adhikari A."/>
            <person name="Zheng C.-J."/>
            <person name="Schuster L."/>
            <person name="Cowan T.M."/>
            <person name="Smanski M.J."/>
            <person name="Chevrette M.G."/>
            <person name="De Carvalho L.P.S."/>
            <person name="Shen B."/>
        </authorList>
    </citation>
    <scope>NUCLEOTIDE SEQUENCE [LARGE SCALE GENOMIC DNA]</scope>
    <source>
        <strain evidence="1 2">NPDC020568</strain>
    </source>
</reference>
<dbReference type="InterPro" id="IPR029069">
    <property type="entry name" value="HotDog_dom_sf"/>
</dbReference>
<dbReference type="SUPFAM" id="SSF54637">
    <property type="entry name" value="Thioesterase/thiol ester dehydrase-isomerase"/>
    <property type="match status" value="1"/>
</dbReference>
<name>A0ABW7TH06_9NOCA</name>
<proteinExistence type="predicted"/>
<sequence length="230" mass="24934">MAANEISDPETVVGPTAALHFGEQPLAQTVAAAGVLRRIAGLLVCLEHPHPSVDTMIEHLERWERDLAAAAPPDSAPRVGSQASDTQRVYLDHAFDIGAYNPCFPEYRFDLLGPERASGRITFPLVHEGPPGLVHGGFLGVFFDAVVQHQSCAAGVTGKTRSMTIAYRRPTPILVELRFEIERVADETGIRSTARLLREDTLLCTAEVETGAASAAKMAGTRFGHRRVRD</sequence>
<evidence type="ECO:0008006" key="3">
    <source>
        <dbReference type="Google" id="ProtNLM"/>
    </source>
</evidence>
<protein>
    <recommendedName>
        <fullName evidence="3">Thioesterase domain-containing protein</fullName>
    </recommendedName>
</protein>
<organism evidence="1 2">
    <name type="scientific">Nocardia carnea</name>
    <dbReference type="NCBI Taxonomy" id="37328"/>
    <lineage>
        <taxon>Bacteria</taxon>
        <taxon>Bacillati</taxon>
        <taxon>Actinomycetota</taxon>
        <taxon>Actinomycetes</taxon>
        <taxon>Mycobacteriales</taxon>
        <taxon>Nocardiaceae</taxon>
        <taxon>Nocardia</taxon>
    </lineage>
</organism>
<gene>
    <name evidence="1" type="ORF">ACH4WX_06305</name>
</gene>
<comment type="caution">
    <text evidence="1">The sequence shown here is derived from an EMBL/GenBank/DDBJ whole genome shotgun (WGS) entry which is preliminary data.</text>
</comment>
<dbReference type="Gene3D" id="3.10.129.10">
    <property type="entry name" value="Hotdog Thioesterase"/>
    <property type="match status" value="1"/>
</dbReference>
<dbReference type="RefSeq" id="WP_051158391.1">
    <property type="nucleotide sequence ID" value="NZ_JBIRUQ010000001.1"/>
</dbReference>
<evidence type="ECO:0000313" key="2">
    <source>
        <dbReference type="Proteomes" id="UP001611263"/>
    </source>
</evidence>